<gene>
    <name evidence="3" type="ORF">GC101_06270</name>
</gene>
<dbReference type="PANTHER" id="PTHR43649">
    <property type="entry name" value="ARABINOSE-BINDING PROTEIN-RELATED"/>
    <property type="match status" value="1"/>
</dbReference>
<evidence type="ECO:0000256" key="1">
    <source>
        <dbReference type="SAM" id="MobiDB-lite"/>
    </source>
</evidence>
<dbReference type="EMBL" id="WHOB01000019">
    <property type="protein sequence ID" value="NOU78484.1"/>
    <property type="molecule type" value="Genomic_DNA"/>
</dbReference>
<proteinExistence type="predicted"/>
<sequence>MMWTRLLSLMVVVFMAAGCSSGAGSGASDRKAGDGEEAGGSEAAAVQEPVKLKFSIWGNDAQKAMVEGLVDKYEQLHPGIEVEIMTIPFADYQQKLSIMLASRTAPDAGWLAERMIPQLLESGQLVDIAAEVKEDPGYNYADIYPSTLDIFKREDRLYGIPFSTPPVLIYYNKDLFLEKGLKTPTELYKEGNWNYEQFLKAARSITDPQQGIYGVKLVRDWNNWSDALLPLFWSHGAELFDSSATVFALNSPEGKEALQLYSDMMFKDKVHPLPGDELTFDSGRIGMYTDRYSYTSKARAVTDFDWDIAPMPAGVKGTGTSLGYAGVSVFETRHPAEAAEFLKFITSAEAMSVTAQYFVPSRKSVLESDVFLRAASKPSPESIQLAVLDQIADARIAPGHKNWQQIDTKIQRLLDGLYTQSSTVDGLLGQMELEVNPLMK</sequence>
<dbReference type="InterPro" id="IPR006059">
    <property type="entry name" value="SBP"/>
</dbReference>
<dbReference type="CDD" id="cd13585">
    <property type="entry name" value="PBP2_TMBP_like"/>
    <property type="match status" value="1"/>
</dbReference>
<comment type="caution">
    <text evidence="3">The sequence shown here is derived from an EMBL/GenBank/DDBJ whole genome shotgun (WGS) entry which is preliminary data.</text>
</comment>
<evidence type="ECO:0000256" key="2">
    <source>
        <dbReference type="SAM" id="SignalP"/>
    </source>
</evidence>
<protein>
    <submittedName>
        <fullName evidence="3">Extracellular solute-binding protein</fullName>
    </submittedName>
</protein>
<dbReference type="RefSeq" id="WP_171716563.1">
    <property type="nucleotide sequence ID" value="NZ_WHOB01000019.1"/>
</dbReference>
<dbReference type="SUPFAM" id="SSF53850">
    <property type="entry name" value="Periplasmic binding protein-like II"/>
    <property type="match status" value="1"/>
</dbReference>
<name>A0ABX1YFC5_9BACL</name>
<dbReference type="Proteomes" id="UP000596857">
    <property type="component" value="Unassembled WGS sequence"/>
</dbReference>
<dbReference type="PROSITE" id="PS51257">
    <property type="entry name" value="PROKAR_LIPOPROTEIN"/>
    <property type="match status" value="1"/>
</dbReference>
<feature type="chain" id="PRO_5045303282" evidence="2">
    <location>
        <begin position="24"/>
        <end position="440"/>
    </location>
</feature>
<accession>A0ABX1YFC5</accession>
<dbReference type="Gene3D" id="3.40.190.10">
    <property type="entry name" value="Periplasmic binding protein-like II"/>
    <property type="match status" value="1"/>
</dbReference>
<organism evidence="3 4">
    <name type="scientific">Paenibacillus phytohabitans</name>
    <dbReference type="NCBI Taxonomy" id="2654978"/>
    <lineage>
        <taxon>Bacteria</taxon>
        <taxon>Bacillati</taxon>
        <taxon>Bacillota</taxon>
        <taxon>Bacilli</taxon>
        <taxon>Bacillales</taxon>
        <taxon>Paenibacillaceae</taxon>
        <taxon>Paenibacillus</taxon>
    </lineage>
</organism>
<evidence type="ECO:0000313" key="3">
    <source>
        <dbReference type="EMBL" id="NOU78484.1"/>
    </source>
</evidence>
<dbReference type="Pfam" id="PF01547">
    <property type="entry name" value="SBP_bac_1"/>
    <property type="match status" value="1"/>
</dbReference>
<evidence type="ECO:0000313" key="4">
    <source>
        <dbReference type="Proteomes" id="UP000596857"/>
    </source>
</evidence>
<feature type="signal peptide" evidence="2">
    <location>
        <begin position="1"/>
        <end position="23"/>
    </location>
</feature>
<keyword evidence="2" id="KW-0732">Signal</keyword>
<reference evidence="3 4" key="1">
    <citation type="submission" date="2019-10" db="EMBL/GenBank/DDBJ databases">
        <title>Description of Paenibacillus terricola sp. nov.</title>
        <authorList>
            <person name="Carlier A."/>
            <person name="Qi S."/>
        </authorList>
    </citation>
    <scope>NUCLEOTIDE SEQUENCE [LARGE SCALE GENOMIC DNA]</scope>
    <source>
        <strain evidence="3 4">LMG 31459</strain>
    </source>
</reference>
<dbReference type="PANTHER" id="PTHR43649:SF12">
    <property type="entry name" value="DIACETYLCHITOBIOSE BINDING PROTEIN DASA"/>
    <property type="match status" value="1"/>
</dbReference>
<feature type="region of interest" description="Disordered" evidence="1">
    <location>
        <begin position="21"/>
        <end position="43"/>
    </location>
</feature>
<dbReference type="InterPro" id="IPR050490">
    <property type="entry name" value="Bact_solute-bd_prot1"/>
</dbReference>
<keyword evidence="4" id="KW-1185">Reference proteome</keyword>